<proteinExistence type="predicted"/>
<dbReference type="Proteomes" id="UP000224634">
    <property type="component" value="Unassembled WGS sequence"/>
</dbReference>
<feature type="region of interest" description="Disordered" evidence="1">
    <location>
        <begin position="1"/>
        <end position="100"/>
    </location>
</feature>
<protein>
    <submittedName>
        <fullName evidence="2">Uncharacterized protein</fullName>
    </submittedName>
</protein>
<name>A0A2B7YZV7_POLH7</name>
<feature type="compositionally biased region" description="Polar residues" evidence="1">
    <location>
        <begin position="7"/>
        <end position="20"/>
    </location>
</feature>
<feature type="compositionally biased region" description="Low complexity" evidence="1">
    <location>
        <begin position="46"/>
        <end position="57"/>
    </location>
</feature>
<reference evidence="2 3" key="1">
    <citation type="submission" date="2017-10" db="EMBL/GenBank/DDBJ databases">
        <title>Comparative genomics in systemic dimorphic fungi from Ajellomycetaceae.</title>
        <authorList>
            <person name="Munoz J.F."/>
            <person name="Mcewen J.G."/>
            <person name="Clay O.K."/>
            <person name="Cuomo C.A."/>
        </authorList>
    </citation>
    <scope>NUCLEOTIDE SEQUENCE [LARGE SCALE GENOMIC DNA]</scope>
    <source>
        <strain evidence="2 3">UAMH7299</strain>
    </source>
</reference>
<dbReference type="AlphaFoldDB" id="A0A2B7YZV7"/>
<evidence type="ECO:0000313" key="3">
    <source>
        <dbReference type="Proteomes" id="UP000224634"/>
    </source>
</evidence>
<evidence type="ECO:0000313" key="2">
    <source>
        <dbReference type="EMBL" id="PGH26503.1"/>
    </source>
</evidence>
<feature type="compositionally biased region" description="Basic residues" evidence="1">
    <location>
        <begin position="58"/>
        <end position="69"/>
    </location>
</feature>
<sequence length="493" mass="56330">MLRPSNILLSTARSSSSIKQATPRHTLPVPNIARRLGLQDKDTSEQLQQQQQQQQQQKRPKKRPNKRRPAAPSVSYDEDTLDTFEMPDHDRLSRAGYGELPFNPQQYGQLRRGVFPKDYPPEIIHVKTNRDQFRGLQWKFENGADRTSRRGGRVTHDPDTSVTAICSHSTAIYNWAIQAVKTSLTKPLVVRREPNPFRIESHASHVLSGERGETKSPAKLSADLAVIPRRIGSGKQKPRESKRPIWALQVGFAETYEELSKIMHSWFEACHSTNMVLLLKVEEHPVYKPELILNSLRDLRAQNVPPKRLVSSTSLRVQDRSDSYGPIMLQGIVWAGRMTAFMEVWVRDENGNIVQKGDRTTFGAPNTDSQFLTIQTSDFIPGETLSQSQKINFNLDSFRAGLDEARHKHAFDRAQLVLKTMRSRMRRKDEIQDFVDMMETGPKGKKRNIHELEMKLEEKKKEVAQGGGGGGGYGGKRRREKIHKDNLFRQKTR</sequence>
<dbReference type="OrthoDB" id="4183719at2759"/>
<evidence type="ECO:0000256" key="1">
    <source>
        <dbReference type="SAM" id="MobiDB-lite"/>
    </source>
</evidence>
<comment type="caution">
    <text evidence="2">The sequence shown here is derived from an EMBL/GenBank/DDBJ whole genome shotgun (WGS) entry which is preliminary data.</text>
</comment>
<accession>A0A2B7YZV7</accession>
<gene>
    <name evidence="2" type="ORF">AJ80_01817</name>
</gene>
<feature type="compositionally biased region" description="Gly residues" evidence="1">
    <location>
        <begin position="465"/>
        <end position="474"/>
    </location>
</feature>
<dbReference type="EMBL" id="PDNA01000016">
    <property type="protein sequence ID" value="PGH26503.1"/>
    <property type="molecule type" value="Genomic_DNA"/>
</dbReference>
<feature type="region of interest" description="Disordered" evidence="1">
    <location>
        <begin position="459"/>
        <end position="493"/>
    </location>
</feature>
<feature type="compositionally biased region" description="Basic and acidic residues" evidence="1">
    <location>
        <begin position="482"/>
        <end position="493"/>
    </location>
</feature>
<keyword evidence="3" id="KW-1185">Reference proteome</keyword>
<organism evidence="2 3">
    <name type="scientific">Polytolypa hystricis (strain UAMH7299)</name>
    <dbReference type="NCBI Taxonomy" id="1447883"/>
    <lineage>
        <taxon>Eukaryota</taxon>
        <taxon>Fungi</taxon>
        <taxon>Dikarya</taxon>
        <taxon>Ascomycota</taxon>
        <taxon>Pezizomycotina</taxon>
        <taxon>Eurotiomycetes</taxon>
        <taxon>Eurotiomycetidae</taxon>
        <taxon>Onygenales</taxon>
        <taxon>Onygenales incertae sedis</taxon>
        <taxon>Polytolypa</taxon>
    </lineage>
</organism>